<reference evidence="1 2" key="1">
    <citation type="submission" date="2019-03" db="EMBL/GenBank/DDBJ databases">
        <title>Single cell metagenomics reveals metabolic interactions within the superorganism composed of flagellate Streblomastix strix and complex community of Bacteroidetes bacteria on its surface.</title>
        <authorList>
            <person name="Treitli S.C."/>
            <person name="Kolisko M."/>
            <person name="Husnik F."/>
            <person name="Keeling P."/>
            <person name="Hampl V."/>
        </authorList>
    </citation>
    <scope>NUCLEOTIDE SEQUENCE [LARGE SCALE GENOMIC DNA]</scope>
    <source>
        <strain evidence="1">ST1C</strain>
    </source>
</reference>
<evidence type="ECO:0000313" key="1">
    <source>
        <dbReference type="EMBL" id="KAA6356362.1"/>
    </source>
</evidence>
<dbReference type="AlphaFoldDB" id="A0A5J4TEK8"/>
<name>A0A5J4TEK8_9EUKA</name>
<protein>
    <submittedName>
        <fullName evidence="1">Uncharacterized protein</fullName>
    </submittedName>
</protein>
<organism evidence="1 2">
    <name type="scientific">Streblomastix strix</name>
    <dbReference type="NCBI Taxonomy" id="222440"/>
    <lineage>
        <taxon>Eukaryota</taxon>
        <taxon>Metamonada</taxon>
        <taxon>Preaxostyla</taxon>
        <taxon>Oxymonadida</taxon>
        <taxon>Streblomastigidae</taxon>
        <taxon>Streblomastix</taxon>
    </lineage>
</organism>
<comment type="caution">
    <text evidence="1">The sequence shown here is derived from an EMBL/GenBank/DDBJ whole genome shotgun (WGS) entry which is preliminary data.</text>
</comment>
<gene>
    <name evidence="1" type="ORF">EZS28_048111</name>
</gene>
<evidence type="ECO:0000313" key="2">
    <source>
        <dbReference type="Proteomes" id="UP000324800"/>
    </source>
</evidence>
<dbReference type="EMBL" id="SNRW01033097">
    <property type="protein sequence ID" value="KAA6356362.1"/>
    <property type="molecule type" value="Genomic_DNA"/>
</dbReference>
<proteinExistence type="predicted"/>
<accession>A0A5J4TEK8</accession>
<sequence length="179" mass="20221">MSISITAKYLHYAITRIDGRKLKSIQQSFDISFLERCRYDKLNYSYMNASSISKSESPALDGQFYPISNVRHISPQKSQSTSKPTKIIRIYIELGKKQQKQPILTSTLTNACFCIAKATQSAAKKRIQKGFISNASHCKKFVDEAVYKTSKKQSQKKLSKINLENSVAKLNQSLANSEI</sequence>
<dbReference type="Proteomes" id="UP000324800">
    <property type="component" value="Unassembled WGS sequence"/>
</dbReference>